<dbReference type="SMART" id="SM00028">
    <property type="entry name" value="TPR"/>
    <property type="match status" value="4"/>
</dbReference>
<gene>
    <name evidence="2" type="ORF">ACN42_g11740</name>
</gene>
<proteinExistence type="predicted"/>
<evidence type="ECO:0000313" key="3">
    <source>
        <dbReference type="Proteomes" id="UP000055045"/>
    </source>
</evidence>
<dbReference type="Proteomes" id="UP000055045">
    <property type="component" value="Unassembled WGS sequence"/>
</dbReference>
<protein>
    <recommendedName>
        <fullName evidence="1">NB-ARC domain-containing protein</fullName>
    </recommendedName>
</protein>
<organism evidence="2 3">
    <name type="scientific">Penicillium freii</name>
    <dbReference type="NCBI Taxonomy" id="48697"/>
    <lineage>
        <taxon>Eukaryota</taxon>
        <taxon>Fungi</taxon>
        <taxon>Dikarya</taxon>
        <taxon>Ascomycota</taxon>
        <taxon>Pezizomycotina</taxon>
        <taxon>Eurotiomycetes</taxon>
        <taxon>Eurotiomycetidae</taxon>
        <taxon>Eurotiales</taxon>
        <taxon>Aspergillaceae</taxon>
        <taxon>Penicillium</taxon>
    </lineage>
</organism>
<dbReference type="InterPro" id="IPR027417">
    <property type="entry name" value="P-loop_NTPase"/>
</dbReference>
<dbReference type="Gene3D" id="1.25.40.10">
    <property type="entry name" value="Tetratricopeptide repeat domain"/>
    <property type="match status" value="3"/>
</dbReference>
<keyword evidence="3" id="KW-1185">Reference proteome</keyword>
<dbReference type="InterPro" id="IPR002182">
    <property type="entry name" value="NB-ARC"/>
</dbReference>
<dbReference type="InterPro" id="IPR019734">
    <property type="entry name" value="TPR_rpt"/>
</dbReference>
<dbReference type="Gene3D" id="3.40.50.300">
    <property type="entry name" value="P-loop containing nucleotide triphosphate hydrolases"/>
    <property type="match status" value="1"/>
</dbReference>
<dbReference type="AlphaFoldDB" id="A0A124GPN3"/>
<evidence type="ECO:0000313" key="2">
    <source>
        <dbReference type="EMBL" id="KUM55522.1"/>
    </source>
</evidence>
<dbReference type="Pfam" id="PF00931">
    <property type="entry name" value="NB-ARC"/>
    <property type="match status" value="1"/>
</dbReference>
<dbReference type="Gene3D" id="3.40.50.1580">
    <property type="entry name" value="Nucleoside phosphorylase domain"/>
    <property type="match status" value="1"/>
</dbReference>
<evidence type="ECO:0000259" key="1">
    <source>
        <dbReference type="Pfam" id="PF00931"/>
    </source>
</evidence>
<feature type="domain" description="NB-ARC" evidence="1">
    <location>
        <begin position="341"/>
        <end position="492"/>
    </location>
</feature>
<dbReference type="Pfam" id="PF13424">
    <property type="entry name" value="TPR_12"/>
    <property type="match status" value="2"/>
</dbReference>
<dbReference type="GO" id="GO:0043531">
    <property type="term" value="F:ADP binding"/>
    <property type="evidence" value="ECO:0007669"/>
    <property type="project" value="InterPro"/>
</dbReference>
<dbReference type="GO" id="GO:0003824">
    <property type="term" value="F:catalytic activity"/>
    <property type="evidence" value="ECO:0007669"/>
    <property type="project" value="InterPro"/>
</dbReference>
<dbReference type="SUPFAM" id="SSF53167">
    <property type="entry name" value="Purine and uridine phosphorylases"/>
    <property type="match status" value="1"/>
</dbReference>
<dbReference type="SUPFAM" id="SSF52540">
    <property type="entry name" value="P-loop containing nucleoside triphosphate hydrolases"/>
    <property type="match status" value="1"/>
</dbReference>
<accession>A0A124GPN3</accession>
<dbReference type="InterPro" id="IPR053137">
    <property type="entry name" value="NLR-like"/>
</dbReference>
<dbReference type="PANTHER" id="PTHR46082">
    <property type="entry name" value="ATP/GTP-BINDING PROTEIN-RELATED"/>
    <property type="match status" value="1"/>
</dbReference>
<comment type="caution">
    <text evidence="2">The sequence shown here is derived from an EMBL/GenBank/DDBJ whole genome shotgun (WGS) entry which is preliminary data.</text>
</comment>
<dbReference type="EMBL" id="LLXE01000838">
    <property type="protein sequence ID" value="KUM55522.1"/>
    <property type="molecule type" value="Genomic_DNA"/>
</dbReference>
<name>A0A124GPN3_PENFR</name>
<dbReference type="PANTHER" id="PTHR46082:SF11">
    <property type="entry name" value="AAA+ ATPASE DOMAIN-CONTAINING PROTEIN-RELATED"/>
    <property type="match status" value="1"/>
</dbReference>
<dbReference type="SUPFAM" id="SSF48452">
    <property type="entry name" value="TPR-like"/>
    <property type="match status" value="4"/>
</dbReference>
<dbReference type="STRING" id="48697.A0A124GPN3"/>
<dbReference type="InterPro" id="IPR011990">
    <property type="entry name" value="TPR-like_helical_dom_sf"/>
</dbReference>
<dbReference type="GO" id="GO:0009116">
    <property type="term" value="P:nucleoside metabolic process"/>
    <property type="evidence" value="ECO:0007669"/>
    <property type="project" value="InterPro"/>
</dbReference>
<dbReference type="Pfam" id="PF13374">
    <property type="entry name" value="TPR_10"/>
    <property type="match status" value="5"/>
</dbReference>
<dbReference type="NCBIfam" id="NF040586">
    <property type="entry name" value="FxSxx_TPR"/>
    <property type="match status" value="1"/>
</dbReference>
<dbReference type="InterPro" id="IPR035994">
    <property type="entry name" value="Nucleoside_phosphorylase_sf"/>
</dbReference>
<reference evidence="2 3" key="1">
    <citation type="submission" date="2015-10" db="EMBL/GenBank/DDBJ databases">
        <title>Genome sequencing of Penicillium freii.</title>
        <authorList>
            <person name="Nguyen H.D."/>
            <person name="Visagie C.M."/>
            <person name="Seifert K.A."/>
        </authorList>
    </citation>
    <scope>NUCLEOTIDE SEQUENCE [LARGE SCALE GENOMIC DNA]</scope>
    <source>
        <strain evidence="2 3">DAOM 242723</strain>
    </source>
</reference>
<sequence>MELDPACYTVAWIAPLEIEARAALYMLDHKHEGRFSLSRGDDYVYQAGDINGHNVIIATLPAGQEYGTGSAGALAAQIKKFFPNLWFGLLVGVAAGLPNLSMNPPNDIRLGDVLVGIPDGNNAGLKAYDLGKQTSNNDDLELLRGGYILATTEPVVRSAIGSIKLQAPYDAEVIRPFYQVIQNLPHAGGTFIDPGQEMDILYDYDESGSITQVYRERREDSQRTRVWYGTIGSGEKLLKNRHRRNELRDTYDLIGLEMEAAGMMNRIPVGVIRGVCDYGDENKNKQWQPYAAAMAAAYAKAVLYEIQPKIPGFQGPMSVSRQTRGIWTVPFHRNPHFVGRQEELSQIQKNMSSDDRPKRMAITGLGGIGKTQMVIELAYQTRERDPECSVFWIPCMGLEYIEGGYLDTLEKLNLKVLPSEDPKQRVKTHLSQESAGRWLLILDNADDTHLWTKNETNLYPLKDYLPQSPQGFVVVTTRNRKIAVRWAASEVISIPQMDLNTATHMLGHSLIQAEPAEDHGTSVIAKLLQELEFLPLAISQAAAYINENGLGVADYLSLLEEQEEDVLELLSEDFEDQWRYSAIKNPVLITWLISFNQVRQLNTLAANYLSFMACIHPKKIPFSLLPSASSRKARTDALGLLHAYSFVEYQNGSQMVSLHRLVHIATRNWLRSEGSLNHYILEASSRVNEVLPDSDPQNRMLWRELLPHAQVILNQNECHLNHEEREELLEKVGLCLQSDGRDRDAEPLLLELIAKKKERPGTENGELLSCSASLAATYRNRGKWKDAEKLGTHVMEESMKVFGVEHPRTAATMADLSSTYSKLGRWKEAKELDLKILHIREKVLGSDHPDTVTTLADLASSYWYEGQREKAERLEIQVLETRKRILSPDHPDTLDAMARYASTLSSRGQYNEAEDLLIHIAGVQKGSMGLEHPDTISTLAELGSTYKNHERWEEAESLGSQVLELRREFLGPEHPDTLTAMSNLAGVYWSQNNWAGAEELEQQVLEANKRVVGIDHPLTVGAMLNLAATYSSQGRLVEAEALEDQVLGTRMKTHGPQHPDTLTAMANLALTYWRQNRWDKAEELETKVLETRRNILGSEHPHTLILMSNLIGTFMSQKKWEEAQNLATQLLESQKRSLGEDHPNTLSTVSELLFIQTSAAMEES</sequence>